<dbReference type="GO" id="GO:0002720">
    <property type="term" value="P:positive regulation of cytokine production involved in immune response"/>
    <property type="evidence" value="ECO:0007669"/>
    <property type="project" value="TreeGrafter"/>
</dbReference>
<keyword evidence="2" id="KW-0812">Transmembrane</keyword>
<dbReference type="Pfam" id="PF00059">
    <property type="entry name" value="Lectin_C"/>
    <property type="match status" value="1"/>
</dbReference>
<protein>
    <submittedName>
        <fullName evidence="8">C-type lectin domain family 9 member A-like</fullName>
    </submittedName>
</protein>
<dbReference type="PROSITE" id="PS50041">
    <property type="entry name" value="C_TYPE_LECTIN_2"/>
    <property type="match status" value="1"/>
</dbReference>
<sequence length="162" mass="18832">MSEEKVMYTDLKFPNTKKQKEKRHQDQKRREKGYGACQGKWSCCGEKCYYFSEKEHTWEDSDKLCKDLGSSLIKIDNKEEQNFIQLKLKYNYWIGLSRKGAQYPWTWQDGSQLSQSLSFQPAATTDAKCGLLKPASISNAGCIKYFKYICEKNFTCLAISKN</sequence>
<dbReference type="PANTHER" id="PTHR47218">
    <property type="entry name" value="C-TYPE LECTIN DOMAIN FAMILY 7 MEMBER A"/>
    <property type="match status" value="1"/>
</dbReference>
<dbReference type="GO" id="GO:0043122">
    <property type="term" value="P:regulation of canonical NF-kappaB signal transduction"/>
    <property type="evidence" value="ECO:0007669"/>
    <property type="project" value="TreeGrafter"/>
</dbReference>
<evidence type="ECO:0000259" key="7">
    <source>
        <dbReference type="PROSITE" id="PS50041"/>
    </source>
</evidence>
<dbReference type="GO" id="GO:0045087">
    <property type="term" value="P:innate immune response"/>
    <property type="evidence" value="ECO:0007669"/>
    <property type="project" value="TreeGrafter"/>
</dbReference>
<dbReference type="SUPFAM" id="SSF56436">
    <property type="entry name" value="C-type lectin-like"/>
    <property type="match status" value="1"/>
</dbReference>
<proteinExistence type="predicted"/>
<organism evidence="8">
    <name type="scientific">Castor canadensis</name>
    <name type="common">American beaver</name>
    <dbReference type="NCBI Taxonomy" id="51338"/>
    <lineage>
        <taxon>Eukaryota</taxon>
        <taxon>Metazoa</taxon>
        <taxon>Chordata</taxon>
        <taxon>Craniata</taxon>
        <taxon>Vertebrata</taxon>
        <taxon>Euteleostomi</taxon>
        <taxon>Mammalia</taxon>
        <taxon>Eutheria</taxon>
        <taxon>Euarchontoglires</taxon>
        <taxon>Glires</taxon>
        <taxon>Rodentia</taxon>
        <taxon>Castorimorpha</taxon>
        <taxon>Castoridae</taxon>
        <taxon>Castor</taxon>
    </lineage>
</organism>
<dbReference type="GO" id="GO:0006910">
    <property type="term" value="P:phagocytosis, recognition"/>
    <property type="evidence" value="ECO:0007669"/>
    <property type="project" value="TreeGrafter"/>
</dbReference>
<dbReference type="InterPro" id="IPR001304">
    <property type="entry name" value="C-type_lectin-like"/>
</dbReference>
<evidence type="ECO:0000256" key="4">
    <source>
        <dbReference type="ARBA" id="ARBA00022989"/>
    </source>
</evidence>
<evidence type="ECO:0000256" key="6">
    <source>
        <dbReference type="SAM" id="MobiDB-lite"/>
    </source>
</evidence>
<dbReference type="InterPro" id="IPR033992">
    <property type="entry name" value="NKR-like_CTLD"/>
</dbReference>
<keyword evidence="4" id="KW-1133">Transmembrane helix</keyword>
<comment type="subcellular location">
    <subcellularLocation>
        <location evidence="1">Membrane</location>
        <topology evidence="1">Single-pass membrane protein</topology>
    </subcellularLocation>
</comment>
<dbReference type="GO" id="GO:0038187">
    <property type="term" value="F:pattern recognition receptor activity"/>
    <property type="evidence" value="ECO:0007669"/>
    <property type="project" value="TreeGrafter"/>
</dbReference>
<feature type="region of interest" description="Disordered" evidence="6">
    <location>
        <begin position="1"/>
        <end position="32"/>
    </location>
</feature>
<keyword evidence="5" id="KW-0472">Membrane</keyword>
<feature type="compositionally biased region" description="Basic residues" evidence="6">
    <location>
        <begin position="15"/>
        <end position="27"/>
    </location>
</feature>
<dbReference type="GO" id="GO:0001872">
    <property type="term" value="F:(1-&gt;3)-beta-D-glucan binding"/>
    <property type="evidence" value="ECO:0007669"/>
    <property type="project" value="InterPro"/>
</dbReference>
<dbReference type="InterPro" id="IPR016186">
    <property type="entry name" value="C-type_lectin-like/link_sf"/>
</dbReference>
<accession>A0A8B7TIQ4</accession>
<dbReference type="AlphaFoldDB" id="A0A8B7TIQ4"/>
<evidence type="ECO:0000256" key="5">
    <source>
        <dbReference type="ARBA" id="ARBA00023136"/>
    </source>
</evidence>
<dbReference type="GO" id="GO:0009986">
    <property type="term" value="C:cell surface"/>
    <property type="evidence" value="ECO:0007669"/>
    <property type="project" value="TreeGrafter"/>
</dbReference>
<dbReference type="GO" id="GO:0016020">
    <property type="term" value="C:membrane"/>
    <property type="evidence" value="ECO:0007669"/>
    <property type="project" value="UniProtKB-SubCell"/>
</dbReference>
<dbReference type="SMART" id="SM00034">
    <property type="entry name" value="CLECT"/>
    <property type="match status" value="1"/>
</dbReference>
<dbReference type="RefSeq" id="XP_020007433.1">
    <property type="nucleotide sequence ID" value="XM_020151844.1"/>
</dbReference>
<dbReference type="InterPro" id="IPR016187">
    <property type="entry name" value="CTDL_fold"/>
</dbReference>
<dbReference type="KEGG" id="ccan:109674996"/>
<evidence type="ECO:0000256" key="1">
    <source>
        <dbReference type="ARBA" id="ARBA00004167"/>
    </source>
</evidence>
<reference evidence="8" key="1">
    <citation type="submission" date="2025-08" db="UniProtKB">
        <authorList>
            <consortium name="RefSeq"/>
        </authorList>
    </citation>
    <scope>IDENTIFICATION</scope>
    <source>
        <tissue evidence="8">Leukocyte</tissue>
    </source>
</reference>
<evidence type="ECO:0000313" key="8">
    <source>
        <dbReference type="RefSeq" id="XP_020007433.1"/>
    </source>
</evidence>
<name>A0A8B7TIQ4_CASCN</name>
<evidence type="ECO:0000256" key="2">
    <source>
        <dbReference type="ARBA" id="ARBA00022692"/>
    </source>
</evidence>
<dbReference type="Gene3D" id="3.10.100.10">
    <property type="entry name" value="Mannose-Binding Protein A, subunit A"/>
    <property type="match status" value="1"/>
</dbReference>
<gene>
    <name evidence="8" type="primary">LOC109674996</name>
</gene>
<keyword evidence="3" id="KW-0430">Lectin</keyword>
<dbReference type="PANTHER" id="PTHR47218:SF1">
    <property type="entry name" value="C-TYPE LECTIN DOMAIN FAMILY 7 MEMBER A"/>
    <property type="match status" value="1"/>
</dbReference>
<evidence type="ECO:0000256" key="3">
    <source>
        <dbReference type="ARBA" id="ARBA00022734"/>
    </source>
</evidence>
<feature type="domain" description="C-type lectin" evidence="7">
    <location>
        <begin position="44"/>
        <end position="151"/>
    </location>
</feature>
<dbReference type="GO" id="GO:0071226">
    <property type="term" value="P:cellular response to molecule of fungal origin"/>
    <property type="evidence" value="ECO:0007669"/>
    <property type="project" value="InterPro"/>
</dbReference>
<dbReference type="InterPro" id="IPR042808">
    <property type="entry name" value="CLEC7A"/>
</dbReference>
<dbReference type="CDD" id="cd03593">
    <property type="entry name" value="CLECT_NK_receptors_like"/>
    <property type="match status" value="1"/>
</dbReference>
<dbReference type="OrthoDB" id="538816at2759"/>